<gene>
    <name evidence="2" type="ORF">Tcan_12513</name>
</gene>
<dbReference type="OrthoDB" id="8984975at2759"/>
<dbReference type="AlphaFoldDB" id="A0A0B2V3S9"/>
<feature type="region of interest" description="Disordered" evidence="1">
    <location>
        <begin position="38"/>
        <end position="68"/>
    </location>
</feature>
<protein>
    <submittedName>
        <fullName evidence="2">Uncharacterized protein</fullName>
    </submittedName>
</protein>
<dbReference type="EMBL" id="JPKZ01002564">
    <property type="protein sequence ID" value="KHN76198.1"/>
    <property type="molecule type" value="Genomic_DNA"/>
</dbReference>
<accession>A0A0B2V3S9</accession>
<keyword evidence="3" id="KW-1185">Reference proteome</keyword>
<evidence type="ECO:0000313" key="3">
    <source>
        <dbReference type="Proteomes" id="UP000031036"/>
    </source>
</evidence>
<comment type="caution">
    <text evidence="2">The sequence shown here is derived from an EMBL/GenBank/DDBJ whole genome shotgun (WGS) entry which is preliminary data.</text>
</comment>
<feature type="compositionally biased region" description="Polar residues" evidence="1">
    <location>
        <begin position="58"/>
        <end position="68"/>
    </location>
</feature>
<evidence type="ECO:0000256" key="1">
    <source>
        <dbReference type="SAM" id="MobiDB-lite"/>
    </source>
</evidence>
<evidence type="ECO:0000313" key="2">
    <source>
        <dbReference type="EMBL" id="KHN76198.1"/>
    </source>
</evidence>
<name>A0A0B2V3S9_TOXCA</name>
<dbReference type="Proteomes" id="UP000031036">
    <property type="component" value="Unassembled WGS sequence"/>
</dbReference>
<organism evidence="2 3">
    <name type="scientific">Toxocara canis</name>
    <name type="common">Canine roundworm</name>
    <dbReference type="NCBI Taxonomy" id="6265"/>
    <lineage>
        <taxon>Eukaryota</taxon>
        <taxon>Metazoa</taxon>
        <taxon>Ecdysozoa</taxon>
        <taxon>Nematoda</taxon>
        <taxon>Chromadorea</taxon>
        <taxon>Rhabditida</taxon>
        <taxon>Spirurina</taxon>
        <taxon>Ascaridomorpha</taxon>
        <taxon>Ascaridoidea</taxon>
        <taxon>Toxocaridae</taxon>
        <taxon>Toxocara</taxon>
    </lineage>
</organism>
<proteinExistence type="predicted"/>
<reference evidence="2 3" key="1">
    <citation type="submission" date="2014-11" db="EMBL/GenBank/DDBJ databases">
        <title>Genetic blueprint of the zoonotic pathogen Toxocara canis.</title>
        <authorList>
            <person name="Zhu X.-Q."/>
            <person name="Korhonen P.K."/>
            <person name="Cai H."/>
            <person name="Young N.D."/>
            <person name="Nejsum P."/>
            <person name="von Samson-Himmelstjerna G."/>
            <person name="Boag P.R."/>
            <person name="Tan P."/>
            <person name="Li Q."/>
            <person name="Min J."/>
            <person name="Yang Y."/>
            <person name="Wang X."/>
            <person name="Fang X."/>
            <person name="Hall R.S."/>
            <person name="Hofmann A."/>
            <person name="Sternberg P.W."/>
            <person name="Jex A.R."/>
            <person name="Gasser R.B."/>
        </authorList>
    </citation>
    <scope>NUCLEOTIDE SEQUENCE [LARGE SCALE GENOMIC DNA]</scope>
    <source>
        <strain evidence="2">PN_DK_2014</strain>
    </source>
</reference>
<sequence length="144" mass="17128">MPRLSSIVVPVHKKQLLTLFFLPDEGENSPLKRTEFATEEQLKEQNSPMQERNLPLKKQNSPLKEQNASLREQNASLREQNLALKEQNWPLKERLWCYDYGFMSRNVTIFLDALHGLNVNIFYEYLSNMRLRNNIVIKHLQRHH</sequence>